<feature type="transmembrane region" description="Helical" evidence="6">
    <location>
        <begin position="36"/>
        <end position="60"/>
    </location>
</feature>
<proteinExistence type="predicted"/>
<evidence type="ECO:0000256" key="1">
    <source>
        <dbReference type="ARBA" id="ARBA00004141"/>
    </source>
</evidence>
<evidence type="ECO:0000256" key="3">
    <source>
        <dbReference type="ARBA" id="ARBA00022989"/>
    </source>
</evidence>
<keyword evidence="3 6" id="KW-1133">Transmembrane helix</keyword>
<feature type="transmembrane region" description="Helical" evidence="6">
    <location>
        <begin position="108"/>
        <end position="130"/>
    </location>
</feature>
<dbReference type="GO" id="GO:0005783">
    <property type="term" value="C:endoplasmic reticulum"/>
    <property type="evidence" value="ECO:0007669"/>
    <property type="project" value="TreeGrafter"/>
</dbReference>
<evidence type="ECO:0000256" key="4">
    <source>
        <dbReference type="ARBA" id="ARBA00023136"/>
    </source>
</evidence>
<protein>
    <submittedName>
        <fullName evidence="8">DUF887-domain-containing protein</fullName>
    </submittedName>
</protein>
<dbReference type="Pfam" id="PF03798">
    <property type="entry name" value="TRAM_LAG1_CLN8"/>
    <property type="match status" value="1"/>
</dbReference>
<feature type="transmembrane region" description="Helical" evidence="6">
    <location>
        <begin position="200"/>
        <end position="220"/>
    </location>
</feature>
<name>A0A6A6H5B8_VIRVR</name>
<dbReference type="GO" id="GO:0016020">
    <property type="term" value="C:membrane"/>
    <property type="evidence" value="ECO:0007669"/>
    <property type="project" value="UniProtKB-SubCell"/>
</dbReference>
<feature type="domain" description="TLC" evidence="7">
    <location>
        <begin position="69"/>
        <end position="315"/>
    </location>
</feature>
<dbReference type="GO" id="GO:0055088">
    <property type="term" value="P:lipid homeostasis"/>
    <property type="evidence" value="ECO:0007669"/>
    <property type="project" value="TreeGrafter"/>
</dbReference>
<accession>A0A6A6H5B8</accession>
<dbReference type="PROSITE" id="PS50922">
    <property type="entry name" value="TLC"/>
    <property type="match status" value="1"/>
</dbReference>
<keyword evidence="2 5" id="KW-0812">Transmembrane</keyword>
<dbReference type="PANTHER" id="PTHR13439:SF0">
    <property type="entry name" value="TOPOISOMERASE I DAMAGE AFFECTED PROTEIN 4"/>
    <property type="match status" value="1"/>
</dbReference>
<dbReference type="Proteomes" id="UP000800092">
    <property type="component" value="Unassembled WGS sequence"/>
</dbReference>
<organism evidence="8 9">
    <name type="scientific">Viridothelium virens</name>
    <name type="common">Speckled blister lichen</name>
    <name type="synonym">Trypethelium virens</name>
    <dbReference type="NCBI Taxonomy" id="1048519"/>
    <lineage>
        <taxon>Eukaryota</taxon>
        <taxon>Fungi</taxon>
        <taxon>Dikarya</taxon>
        <taxon>Ascomycota</taxon>
        <taxon>Pezizomycotina</taxon>
        <taxon>Dothideomycetes</taxon>
        <taxon>Dothideomycetes incertae sedis</taxon>
        <taxon>Trypetheliales</taxon>
        <taxon>Trypetheliaceae</taxon>
        <taxon>Viridothelium</taxon>
    </lineage>
</organism>
<evidence type="ECO:0000256" key="5">
    <source>
        <dbReference type="PROSITE-ProRule" id="PRU00205"/>
    </source>
</evidence>
<evidence type="ECO:0000313" key="9">
    <source>
        <dbReference type="Proteomes" id="UP000800092"/>
    </source>
</evidence>
<evidence type="ECO:0000259" key="7">
    <source>
        <dbReference type="PROSITE" id="PS50922"/>
    </source>
</evidence>
<keyword evidence="4 5" id="KW-0472">Membrane</keyword>
<dbReference type="InterPro" id="IPR006634">
    <property type="entry name" value="TLC-dom"/>
</dbReference>
<feature type="transmembrane region" description="Helical" evidence="6">
    <location>
        <begin position="167"/>
        <end position="188"/>
    </location>
</feature>
<dbReference type="SMART" id="SM00724">
    <property type="entry name" value="TLC"/>
    <property type="match status" value="1"/>
</dbReference>
<dbReference type="PANTHER" id="PTHR13439">
    <property type="entry name" value="CT120 PROTEIN"/>
    <property type="match status" value="1"/>
</dbReference>
<dbReference type="AlphaFoldDB" id="A0A6A6H5B8"/>
<feature type="transmembrane region" description="Helical" evidence="6">
    <location>
        <begin position="139"/>
        <end position="161"/>
    </location>
</feature>
<comment type="subcellular location">
    <subcellularLocation>
        <location evidence="1">Membrane</location>
        <topology evidence="1">Multi-pass membrane protein</topology>
    </subcellularLocation>
</comment>
<feature type="transmembrane region" description="Helical" evidence="6">
    <location>
        <begin position="280"/>
        <end position="303"/>
    </location>
</feature>
<reference evidence="8" key="1">
    <citation type="journal article" date="2020" name="Stud. Mycol.">
        <title>101 Dothideomycetes genomes: a test case for predicting lifestyles and emergence of pathogens.</title>
        <authorList>
            <person name="Haridas S."/>
            <person name="Albert R."/>
            <person name="Binder M."/>
            <person name="Bloem J."/>
            <person name="Labutti K."/>
            <person name="Salamov A."/>
            <person name="Andreopoulos B."/>
            <person name="Baker S."/>
            <person name="Barry K."/>
            <person name="Bills G."/>
            <person name="Bluhm B."/>
            <person name="Cannon C."/>
            <person name="Castanera R."/>
            <person name="Culley D."/>
            <person name="Daum C."/>
            <person name="Ezra D."/>
            <person name="Gonzalez J."/>
            <person name="Henrissat B."/>
            <person name="Kuo A."/>
            <person name="Liang C."/>
            <person name="Lipzen A."/>
            <person name="Lutzoni F."/>
            <person name="Magnuson J."/>
            <person name="Mondo S."/>
            <person name="Nolan M."/>
            <person name="Ohm R."/>
            <person name="Pangilinan J."/>
            <person name="Park H.-J."/>
            <person name="Ramirez L."/>
            <person name="Alfaro M."/>
            <person name="Sun H."/>
            <person name="Tritt A."/>
            <person name="Yoshinaga Y."/>
            <person name="Zwiers L.-H."/>
            <person name="Turgeon B."/>
            <person name="Goodwin S."/>
            <person name="Spatafora J."/>
            <person name="Crous P."/>
            <person name="Grigoriev I."/>
        </authorList>
    </citation>
    <scope>NUCLEOTIDE SEQUENCE</scope>
    <source>
        <strain evidence="8">Tuck. ex Michener</strain>
    </source>
</reference>
<gene>
    <name evidence="8" type="ORF">EV356DRAFT_435910</name>
</gene>
<evidence type="ECO:0000313" key="8">
    <source>
        <dbReference type="EMBL" id="KAF2233117.1"/>
    </source>
</evidence>
<keyword evidence="9" id="KW-1185">Reference proteome</keyword>
<feature type="transmembrane region" description="Helical" evidence="6">
    <location>
        <begin position="72"/>
        <end position="96"/>
    </location>
</feature>
<feature type="non-terminal residue" evidence="8">
    <location>
        <position position="329"/>
    </location>
</feature>
<dbReference type="InterPro" id="IPR050846">
    <property type="entry name" value="TLCD"/>
</dbReference>
<dbReference type="OrthoDB" id="10266980at2759"/>
<sequence length="329" mass="36713">MLDPFPLPPPTFLQRAIAPLASSLNLPTLPLHIHEVLFAFTLYHLVNTQLSPWLSSLLFPRTYAGLNRRTRINWDVHVVSMVQCCLINALAVWTIVADSERRSMGAGARVFGYTGAGGLIQALAAGYFLWDFVLCARHVAVFGPGLLAHAVSALVVFGLGFRPVFNYYGPVFILYELSTPFLNVHWFCDKLDLTGSSLQLYNGMALIASFFLARLCWGTYSSLRVMWDVYRTTFQSDGYFVPPSLPGSPGYEGTSKVAAALGRSTDPRAEITRFATGEPIPLWVCVVYLGANLTLHSLNFYWFGKMIETVRKRFDPPFGTKGRPEKKRK</sequence>
<evidence type="ECO:0000256" key="2">
    <source>
        <dbReference type="ARBA" id="ARBA00022692"/>
    </source>
</evidence>
<evidence type="ECO:0000256" key="6">
    <source>
        <dbReference type="SAM" id="Phobius"/>
    </source>
</evidence>
<dbReference type="EMBL" id="ML991809">
    <property type="protein sequence ID" value="KAF2233117.1"/>
    <property type="molecule type" value="Genomic_DNA"/>
</dbReference>